<proteinExistence type="predicted"/>
<sequence length="143" mass="16322">YTKNVKQLENELKSYKEGRHTNQNHSNDITDSMNSILKENLRLKAENNVLQQKFAELSAKVTESISTASSSNESFQKEDVDVECDDNRSEGGLVHVVSTKPTNGETKLFDANSIRLETEQEEKRLLQEQFRQLEISSNETNTK</sequence>
<evidence type="ECO:0000313" key="3">
    <source>
        <dbReference type="Proteomes" id="UP000681720"/>
    </source>
</evidence>
<evidence type="ECO:0000313" key="2">
    <source>
        <dbReference type="EMBL" id="CAF4891569.1"/>
    </source>
</evidence>
<keyword evidence="1" id="KW-0175">Coiled coil</keyword>
<evidence type="ECO:0000256" key="1">
    <source>
        <dbReference type="SAM" id="Coils"/>
    </source>
</evidence>
<gene>
    <name evidence="2" type="ORF">GIL414_LOCUS51365</name>
</gene>
<organism evidence="2 3">
    <name type="scientific">Rotaria magnacalcarata</name>
    <dbReference type="NCBI Taxonomy" id="392030"/>
    <lineage>
        <taxon>Eukaryota</taxon>
        <taxon>Metazoa</taxon>
        <taxon>Spiralia</taxon>
        <taxon>Gnathifera</taxon>
        <taxon>Rotifera</taxon>
        <taxon>Eurotatoria</taxon>
        <taxon>Bdelloidea</taxon>
        <taxon>Philodinida</taxon>
        <taxon>Philodinidae</taxon>
        <taxon>Rotaria</taxon>
    </lineage>
</organism>
<feature type="coiled-coil region" evidence="1">
    <location>
        <begin position="33"/>
        <end position="60"/>
    </location>
</feature>
<dbReference type="EMBL" id="CAJOBJ010173416">
    <property type="protein sequence ID" value="CAF4891569.1"/>
    <property type="molecule type" value="Genomic_DNA"/>
</dbReference>
<accession>A0A8S3CN39</accession>
<dbReference type="AlphaFoldDB" id="A0A8S3CN39"/>
<comment type="caution">
    <text evidence="2">The sequence shown here is derived from an EMBL/GenBank/DDBJ whole genome shotgun (WGS) entry which is preliminary data.</text>
</comment>
<feature type="non-terminal residue" evidence="2">
    <location>
        <position position="1"/>
    </location>
</feature>
<protein>
    <submittedName>
        <fullName evidence="2">Uncharacterized protein</fullName>
    </submittedName>
</protein>
<dbReference type="Proteomes" id="UP000681720">
    <property type="component" value="Unassembled WGS sequence"/>
</dbReference>
<reference evidence="2" key="1">
    <citation type="submission" date="2021-02" db="EMBL/GenBank/DDBJ databases">
        <authorList>
            <person name="Nowell W R."/>
        </authorList>
    </citation>
    <scope>NUCLEOTIDE SEQUENCE</scope>
</reference>
<feature type="non-terminal residue" evidence="2">
    <location>
        <position position="143"/>
    </location>
</feature>
<name>A0A8S3CN39_9BILA</name>